<evidence type="ECO:0000256" key="3">
    <source>
        <dbReference type="ARBA" id="ARBA00022980"/>
    </source>
</evidence>
<keyword evidence="3 10" id="KW-0689">Ribosomal protein</keyword>
<feature type="compositionally biased region" description="Polar residues" evidence="8">
    <location>
        <begin position="44"/>
        <end position="80"/>
    </location>
</feature>
<gene>
    <name evidence="10" type="ORF">BBK36DRAFT_1113442</name>
</gene>
<reference evidence="11" key="1">
    <citation type="submission" date="2016-07" db="EMBL/GenBank/DDBJ databases">
        <title>Multiple horizontal gene transfer events from other fungi enriched the ability of initially mycotrophic Trichoderma (Ascomycota) to feed on dead plant biomass.</title>
        <authorList>
            <consortium name="DOE Joint Genome Institute"/>
            <person name="Atanasova L."/>
            <person name="Chenthamara K."/>
            <person name="Zhang J."/>
            <person name="Grujic M."/>
            <person name="Henrissat B."/>
            <person name="Kuo A."/>
            <person name="Aerts A."/>
            <person name="Salamov A."/>
            <person name="Lipzen A."/>
            <person name="Labutti K."/>
            <person name="Barry K."/>
            <person name="Miao Y."/>
            <person name="Rahimi M.J."/>
            <person name="Shen Q."/>
            <person name="Grigoriev I.V."/>
            <person name="Kubicek C.P."/>
            <person name="Druzhinina I.S."/>
        </authorList>
    </citation>
    <scope>NUCLEOTIDE SEQUENCE [LARGE SCALE GENOMIC DNA]</scope>
    <source>
        <strain evidence="11">TUCIM 6016</strain>
    </source>
</reference>
<dbReference type="InterPro" id="IPR023798">
    <property type="entry name" value="Ribosomal_uS7_dom"/>
</dbReference>
<evidence type="ECO:0000256" key="4">
    <source>
        <dbReference type="ARBA" id="ARBA00023128"/>
    </source>
</evidence>
<keyword evidence="5" id="KW-0687">Ribonucleoprotein</keyword>
<keyword evidence="11" id="KW-1185">Reference proteome</keyword>
<comment type="function">
    <text evidence="6">Component of the mitochondrial ribosome (mitoribosome), a dedicated translation machinery responsible for the synthesis of mitochondrial genome-encoded proteins, including at least some of the essential transmembrane subunits of the mitochondrial respiratory chain. The mitoribosomes are attached to the mitochondrial inner membrane and translation products are cotranslationally integrated into the membrane.</text>
</comment>
<dbReference type="FunFam" id="1.10.455.10:FF:000006">
    <property type="entry name" value="37S ribosomal protein S7, mitochondrial"/>
    <property type="match status" value="1"/>
</dbReference>
<accession>A0A2T4BI32</accession>
<dbReference type="Proteomes" id="UP000241546">
    <property type="component" value="Unassembled WGS sequence"/>
</dbReference>
<proteinExistence type="inferred from homology"/>
<protein>
    <recommendedName>
        <fullName evidence="7">Small ribosomal subunit protein uS7m</fullName>
    </recommendedName>
</protein>
<dbReference type="AlphaFoldDB" id="A0A2T4BI32"/>
<dbReference type="InterPro" id="IPR000235">
    <property type="entry name" value="Ribosomal_uS7"/>
</dbReference>
<dbReference type="GO" id="GO:1990904">
    <property type="term" value="C:ribonucleoprotein complex"/>
    <property type="evidence" value="ECO:0007669"/>
    <property type="project" value="UniProtKB-KW"/>
</dbReference>
<evidence type="ECO:0000256" key="2">
    <source>
        <dbReference type="ARBA" id="ARBA00007151"/>
    </source>
</evidence>
<keyword evidence="4" id="KW-0496">Mitochondrion</keyword>
<comment type="similarity">
    <text evidence="2">Belongs to the universal ribosomal protein uS7 family.</text>
</comment>
<dbReference type="GO" id="GO:0006412">
    <property type="term" value="P:translation"/>
    <property type="evidence" value="ECO:0007669"/>
    <property type="project" value="InterPro"/>
</dbReference>
<dbReference type="InterPro" id="IPR047988">
    <property type="entry name" value="Ribosomal_uS7m_fungi"/>
</dbReference>
<feature type="region of interest" description="Disordered" evidence="8">
    <location>
        <begin position="40"/>
        <end position="84"/>
    </location>
</feature>
<dbReference type="SUPFAM" id="SSF47973">
    <property type="entry name" value="Ribosomal protein S7"/>
    <property type="match status" value="1"/>
</dbReference>
<evidence type="ECO:0000259" key="9">
    <source>
        <dbReference type="Pfam" id="PF00177"/>
    </source>
</evidence>
<evidence type="ECO:0000256" key="1">
    <source>
        <dbReference type="ARBA" id="ARBA00004173"/>
    </source>
</evidence>
<dbReference type="InterPro" id="IPR036823">
    <property type="entry name" value="Ribosomal_uS7_dom_sf"/>
</dbReference>
<dbReference type="GeneID" id="36598032"/>
<dbReference type="OrthoDB" id="9972728at2759"/>
<evidence type="ECO:0000256" key="8">
    <source>
        <dbReference type="SAM" id="MobiDB-lite"/>
    </source>
</evidence>
<evidence type="ECO:0000256" key="6">
    <source>
        <dbReference type="ARBA" id="ARBA00037226"/>
    </source>
</evidence>
<name>A0A2T4BI32_9HYPO</name>
<evidence type="ECO:0000256" key="5">
    <source>
        <dbReference type="ARBA" id="ARBA00023274"/>
    </source>
</evidence>
<comment type="subcellular location">
    <subcellularLocation>
        <location evidence="1">Mitochondrion</location>
    </subcellularLocation>
</comment>
<dbReference type="RefSeq" id="XP_024752285.1">
    <property type="nucleotide sequence ID" value="XM_024889914.1"/>
</dbReference>
<dbReference type="EMBL" id="KZ680209">
    <property type="protein sequence ID" value="PTB68965.1"/>
    <property type="molecule type" value="Genomic_DNA"/>
</dbReference>
<dbReference type="GO" id="GO:0005739">
    <property type="term" value="C:mitochondrion"/>
    <property type="evidence" value="ECO:0007669"/>
    <property type="project" value="UniProtKB-SubCell"/>
</dbReference>
<organism evidence="10 11">
    <name type="scientific">Trichoderma citrinoviride</name>
    <dbReference type="NCBI Taxonomy" id="58853"/>
    <lineage>
        <taxon>Eukaryota</taxon>
        <taxon>Fungi</taxon>
        <taxon>Dikarya</taxon>
        <taxon>Ascomycota</taxon>
        <taxon>Pezizomycotina</taxon>
        <taxon>Sordariomycetes</taxon>
        <taxon>Hypocreomycetidae</taxon>
        <taxon>Hypocreales</taxon>
        <taxon>Hypocreaceae</taxon>
        <taxon>Trichoderma</taxon>
    </lineage>
</organism>
<dbReference type="CDD" id="cd14868">
    <property type="entry name" value="uS7_Mitochondria_Fungi"/>
    <property type="match status" value="1"/>
</dbReference>
<feature type="domain" description="Small ribosomal subunit protein uS7" evidence="9">
    <location>
        <begin position="179"/>
        <end position="337"/>
    </location>
</feature>
<evidence type="ECO:0000313" key="11">
    <source>
        <dbReference type="Proteomes" id="UP000241546"/>
    </source>
</evidence>
<evidence type="ECO:0000256" key="7">
    <source>
        <dbReference type="ARBA" id="ARBA00039306"/>
    </source>
</evidence>
<dbReference type="GO" id="GO:0005840">
    <property type="term" value="C:ribosome"/>
    <property type="evidence" value="ECO:0007669"/>
    <property type="project" value="UniProtKB-KW"/>
</dbReference>
<dbReference type="Gene3D" id="1.10.455.10">
    <property type="entry name" value="Ribosomal protein S7 domain"/>
    <property type="match status" value="1"/>
</dbReference>
<evidence type="ECO:0000313" key="10">
    <source>
        <dbReference type="EMBL" id="PTB68965.1"/>
    </source>
</evidence>
<dbReference type="Pfam" id="PF00177">
    <property type="entry name" value="Ribosomal_S7"/>
    <property type="match status" value="1"/>
</dbReference>
<sequence length="351" mass="38025">MASRVNIWGACRSLALRPRPARIASQPFRGQILSTRFYADDATNRPSGPPSGNLSASQSTSESRPGHTKASSNELAQNASAEATPADALDDAALEQILFGGRTVTSQQEGGLTEAQEEALYREGVIPPPEEAEAVVARSEAAAESQSIVSVESELQKAGHKFGLPQKPYPEGFHVKKRYHPVLEQITRLLMRHGELSVAQRNMATVMNYLRTAPAPIYSPKFPLLPGTPPASHLPLNPVLYITIAIDSVAPLLKVRNIAGAGGGGRALELPVPLAVRQRRRMAFQWILDVINKKPSKGSGRNQFAHRIAEEIIAVVEGRSSVWEKRKLVHKLGTAARANVGSNKLKAKKKK</sequence>
<dbReference type="PANTHER" id="PTHR11205">
    <property type="entry name" value="RIBOSOMAL PROTEIN S7"/>
    <property type="match status" value="1"/>
</dbReference>